<keyword evidence="10" id="KW-1185">Reference proteome</keyword>
<evidence type="ECO:0000259" key="7">
    <source>
        <dbReference type="Pfam" id="PF02836"/>
    </source>
</evidence>
<feature type="domain" description="Glycoside hydrolase family 2 immunoglobulin-like beta-sandwich" evidence="6">
    <location>
        <begin position="293"/>
        <end position="338"/>
    </location>
</feature>
<dbReference type="PROSITE" id="PS00608">
    <property type="entry name" value="GLYCOSYL_HYDROL_F2_2"/>
    <property type="match status" value="1"/>
</dbReference>
<dbReference type="Pfam" id="PF02837">
    <property type="entry name" value="Glyco_hydro_2_N"/>
    <property type="match status" value="1"/>
</dbReference>
<organism evidence="9 10">
    <name type="scientific">Pseudoxanthomonas wuyuanensis</name>
    <dbReference type="NCBI Taxonomy" id="1073196"/>
    <lineage>
        <taxon>Bacteria</taxon>
        <taxon>Pseudomonadati</taxon>
        <taxon>Pseudomonadota</taxon>
        <taxon>Gammaproteobacteria</taxon>
        <taxon>Lysobacterales</taxon>
        <taxon>Lysobacteraceae</taxon>
        <taxon>Pseudoxanthomonas</taxon>
    </lineage>
</organism>
<dbReference type="GO" id="GO:0004566">
    <property type="term" value="F:beta-glucuronidase activity"/>
    <property type="evidence" value="ECO:0007669"/>
    <property type="project" value="UniProtKB-EC"/>
</dbReference>
<comment type="similarity">
    <text evidence="1">Belongs to the glycosyl hydrolase 2 family.</text>
</comment>
<accession>A0A286DAS9</accession>
<feature type="domain" description="Glycoside hydrolase family 2 catalytic" evidence="7">
    <location>
        <begin position="340"/>
        <end position="636"/>
    </location>
</feature>
<dbReference type="SUPFAM" id="SSF51445">
    <property type="entry name" value="(Trans)glycosidases"/>
    <property type="match status" value="1"/>
</dbReference>
<dbReference type="EC" id="3.2.1.31" evidence="2"/>
<reference evidence="9 10" key="1">
    <citation type="submission" date="2017-09" db="EMBL/GenBank/DDBJ databases">
        <authorList>
            <person name="Ehlers B."/>
            <person name="Leendertz F.H."/>
        </authorList>
    </citation>
    <scope>NUCLEOTIDE SEQUENCE [LARGE SCALE GENOMIC DNA]</scope>
    <source>
        <strain evidence="9 10">CGMCC 1.10978</strain>
    </source>
</reference>
<evidence type="ECO:0000259" key="8">
    <source>
        <dbReference type="Pfam" id="PF02837"/>
    </source>
</evidence>
<dbReference type="GO" id="GO:0019391">
    <property type="term" value="P:glucuronoside catabolic process"/>
    <property type="evidence" value="ECO:0007669"/>
    <property type="project" value="TreeGrafter"/>
</dbReference>
<dbReference type="GO" id="GO:0030246">
    <property type="term" value="F:carbohydrate binding"/>
    <property type="evidence" value="ECO:0007669"/>
    <property type="project" value="TreeGrafter"/>
</dbReference>
<dbReference type="EMBL" id="OCND01000008">
    <property type="protein sequence ID" value="SOD55769.1"/>
    <property type="molecule type" value="Genomic_DNA"/>
</dbReference>
<evidence type="ECO:0000313" key="9">
    <source>
        <dbReference type="EMBL" id="SOD55769.1"/>
    </source>
</evidence>
<dbReference type="Proteomes" id="UP000219374">
    <property type="component" value="Unassembled WGS sequence"/>
</dbReference>
<evidence type="ECO:0000256" key="5">
    <source>
        <dbReference type="ARBA" id="ARBA00023295"/>
    </source>
</evidence>
<dbReference type="SUPFAM" id="SSF49785">
    <property type="entry name" value="Galactose-binding domain-like"/>
    <property type="match status" value="1"/>
</dbReference>
<dbReference type="PANTHER" id="PTHR10066:SF67">
    <property type="entry name" value="BETA-GLUCURONIDASE"/>
    <property type="match status" value="1"/>
</dbReference>
<dbReference type="InterPro" id="IPR006104">
    <property type="entry name" value="Glyco_hydro_2_N"/>
</dbReference>
<dbReference type="AlphaFoldDB" id="A0A286DAS9"/>
<evidence type="ECO:0000256" key="2">
    <source>
        <dbReference type="ARBA" id="ARBA00012761"/>
    </source>
</evidence>
<dbReference type="InterPro" id="IPR008979">
    <property type="entry name" value="Galactose-bd-like_sf"/>
</dbReference>
<dbReference type="InterPro" id="IPR017853">
    <property type="entry name" value="GH"/>
</dbReference>
<proteinExistence type="inferred from homology"/>
<sequence>MKEPNNISTHSVGLNFPDGAGMRCVRKFTAILLMCSPLLAQAQGYTARPQDAATTSAPVVEAATAVPAPLTNVPARQRRSLNGAWQAMVDAYGSGIGEWKAAWKDKTATGKHDFYEYGFDDSFTLDVPGDFNTQRPELTWLEGSVWYRKAFDYDRTVASKNGRRLFVHFGGANYQADVFLNGEKLGSHEGGFTPFQFELTDKVRDGENRLMVHVNNERRRDGIPAQGFDWFNYGGLTRDVDLVETPATYIQDYAIQLAPGSLNQVEGWVKLAGTAPRQPVRVRIAELDVDVRVQAGADGVAKLQFQAPFALWSPTNPRLYRVAVSTPQDAVEEDIGFRSIAVRGDEILLNGEPIFLRGVNLHEEIDSRRAHSQEDAQRLLEQARQLGANFIRLAHYPYSEHLVRLADRMGLLLWQEIPVYQGIDFADADMRGKMEAMLAEMIGRDRNRAAVALWGIANETAPSPERNAALAALAQYSRQLDATRLVSAAFYGPGFHGNTLAFADPLIASLDVVGVNEYFGWYTPWPVEPEQAEWKPFGKPLLITEFGAEARLGNRGASDVASAWNEEFQAEFYDKQLRMLRRIPFLRGVAPWVMSDFRSPVRLHPFQNGYNRKGLLSEHGERKLAWQVIRNYYQEIEQ</sequence>
<dbReference type="GO" id="GO:0005975">
    <property type="term" value="P:carbohydrate metabolic process"/>
    <property type="evidence" value="ECO:0007669"/>
    <property type="project" value="InterPro"/>
</dbReference>
<dbReference type="Pfam" id="PF02836">
    <property type="entry name" value="Glyco_hydro_2_C"/>
    <property type="match status" value="1"/>
</dbReference>
<keyword evidence="4" id="KW-0378">Hydrolase</keyword>
<dbReference type="PRINTS" id="PR00132">
    <property type="entry name" value="GLHYDRLASE2"/>
</dbReference>
<keyword evidence="5" id="KW-0326">Glycosidase</keyword>
<dbReference type="InterPro" id="IPR006102">
    <property type="entry name" value="Ig-like_GH2"/>
</dbReference>
<dbReference type="InterPro" id="IPR006103">
    <property type="entry name" value="Glyco_hydro_2_cat"/>
</dbReference>
<dbReference type="Pfam" id="PF00703">
    <property type="entry name" value="Glyco_hydro_2"/>
    <property type="match status" value="1"/>
</dbReference>
<dbReference type="PANTHER" id="PTHR10066">
    <property type="entry name" value="BETA-GLUCURONIDASE"/>
    <property type="match status" value="1"/>
</dbReference>
<evidence type="ECO:0000256" key="3">
    <source>
        <dbReference type="ARBA" id="ARBA00016205"/>
    </source>
</evidence>
<evidence type="ECO:0000313" key="10">
    <source>
        <dbReference type="Proteomes" id="UP000219374"/>
    </source>
</evidence>
<dbReference type="Gene3D" id="2.60.120.260">
    <property type="entry name" value="Galactose-binding domain-like"/>
    <property type="match status" value="1"/>
</dbReference>
<dbReference type="InterPro" id="IPR036156">
    <property type="entry name" value="Beta-gal/glucu_dom_sf"/>
</dbReference>
<dbReference type="Gene3D" id="3.20.20.80">
    <property type="entry name" value="Glycosidases"/>
    <property type="match status" value="1"/>
</dbReference>
<protein>
    <recommendedName>
        <fullName evidence="3">Beta-glucuronidase</fullName>
        <ecNumber evidence="2">3.2.1.31</ecNumber>
    </recommendedName>
</protein>
<evidence type="ECO:0000256" key="1">
    <source>
        <dbReference type="ARBA" id="ARBA00007401"/>
    </source>
</evidence>
<dbReference type="Gene3D" id="2.60.40.10">
    <property type="entry name" value="Immunoglobulins"/>
    <property type="match status" value="1"/>
</dbReference>
<evidence type="ECO:0000259" key="6">
    <source>
        <dbReference type="Pfam" id="PF00703"/>
    </source>
</evidence>
<feature type="domain" description="Glycosyl hydrolases family 2 sugar binding" evidence="8">
    <location>
        <begin position="80"/>
        <end position="246"/>
    </location>
</feature>
<dbReference type="SUPFAM" id="SSF49303">
    <property type="entry name" value="beta-Galactosidase/glucuronidase domain"/>
    <property type="match status" value="1"/>
</dbReference>
<dbReference type="InterPro" id="IPR023232">
    <property type="entry name" value="Glyco_hydro_2_AS"/>
</dbReference>
<dbReference type="InterPro" id="IPR006101">
    <property type="entry name" value="Glyco_hydro_2"/>
</dbReference>
<dbReference type="InterPro" id="IPR013783">
    <property type="entry name" value="Ig-like_fold"/>
</dbReference>
<name>A0A286DAS9_9GAMM</name>
<gene>
    <name evidence="9" type="ORF">SAMN06296416_1086</name>
</gene>
<evidence type="ECO:0000256" key="4">
    <source>
        <dbReference type="ARBA" id="ARBA00022801"/>
    </source>
</evidence>